<organism evidence="1 2">
    <name type="scientific">Hydnum rufescens UP504</name>
    <dbReference type="NCBI Taxonomy" id="1448309"/>
    <lineage>
        <taxon>Eukaryota</taxon>
        <taxon>Fungi</taxon>
        <taxon>Dikarya</taxon>
        <taxon>Basidiomycota</taxon>
        <taxon>Agaricomycotina</taxon>
        <taxon>Agaricomycetes</taxon>
        <taxon>Cantharellales</taxon>
        <taxon>Hydnaceae</taxon>
        <taxon>Hydnum</taxon>
    </lineage>
</organism>
<evidence type="ECO:0000313" key="2">
    <source>
        <dbReference type="Proteomes" id="UP000886523"/>
    </source>
</evidence>
<sequence>IDIPSTTTPTTIYAITPRPVTIEPGFCVLRRVWDALARSARRFAPHFRGWRDEVPNQCVSHCDLQKSKTER</sequence>
<accession>A0A9P6AVG0</accession>
<proteinExistence type="predicted"/>
<name>A0A9P6AVG0_9AGAM</name>
<evidence type="ECO:0000313" key="1">
    <source>
        <dbReference type="EMBL" id="KAF9512519.1"/>
    </source>
</evidence>
<dbReference type="EMBL" id="MU128985">
    <property type="protein sequence ID" value="KAF9512519.1"/>
    <property type="molecule type" value="Genomic_DNA"/>
</dbReference>
<dbReference type="AlphaFoldDB" id="A0A9P6AVG0"/>
<gene>
    <name evidence="1" type="ORF">BS47DRAFT_1345282</name>
</gene>
<dbReference type="Proteomes" id="UP000886523">
    <property type="component" value="Unassembled WGS sequence"/>
</dbReference>
<feature type="non-terminal residue" evidence="1">
    <location>
        <position position="1"/>
    </location>
</feature>
<comment type="caution">
    <text evidence="1">The sequence shown here is derived from an EMBL/GenBank/DDBJ whole genome shotgun (WGS) entry which is preliminary data.</text>
</comment>
<protein>
    <submittedName>
        <fullName evidence="1">Uncharacterized protein</fullName>
    </submittedName>
</protein>
<reference evidence="1" key="1">
    <citation type="journal article" date="2020" name="Nat. Commun.">
        <title>Large-scale genome sequencing of mycorrhizal fungi provides insights into the early evolution of symbiotic traits.</title>
        <authorList>
            <person name="Miyauchi S."/>
            <person name="Kiss E."/>
            <person name="Kuo A."/>
            <person name="Drula E."/>
            <person name="Kohler A."/>
            <person name="Sanchez-Garcia M."/>
            <person name="Morin E."/>
            <person name="Andreopoulos B."/>
            <person name="Barry K.W."/>
            <person name="Bonito G."/>
            <person name="Buee M."/>
            <person name="Carver A."/>
            <person name="Chen C."/>
            <person name="Cichocki N."/>
            <person name="Clum A."/>
            <person name="Culley D."/>
            <person name="Crous P.W."/>
            <person name="Fauchery L."/>
            <person name="Girlanda M."/>
            <person name="Hayes R.D."/>
            <person name="Keri Z."/>
            <person name="LaButti K."/>
            <person name="Lipzen A."/>
            <person name="Lombard V."/>
            <person name="Magnuson J."/>
            <person name="Maillard F."/>
            <person name="Murat C."/>
            <person name="Nolan M."/>
            <person name="Ohm R.A."/>
            <person name="Pangilinan J."/>
            <person name="Pereira M.F."/>
            <person name="Perotto S."/>
            <person name="Peter M."/>
            <person name="Pfister S."/>
            <person name="Riley R."/>
            <person name="Sitrit Y."/>
            <person name="Stielow J.B."/>
            <person name="Szollosi G."/>
            <person name="Zifcakova L."/>
            <person name="Stursova M."/>
            <person name="Spatafora J.W."/>
            <person name="Tedersoo L."/>
            <person name="Vaario L.M."/>
            <person name="Yamada A."/>
            <person name="Yan M."/>
            <person name="Wang P."/>
            <person name="Xu J."/>
            <person name="Bruns T."/>
            <person name="Baldrian P."/>
            <person name="Vilgalys R."/>
            <person name="Dunand C."/>
            <person name="Henrissat B."/>
            <person name="Grigoriev I.V."/>
            <person name="Hibbett D."/>
            <person name="Nagy L.G."/>
            <person name="Martin F.M."/>
        </authorList>
    </citation>
    <scope>NUCLEOTIDE SEQUENCE</scope>
    <source>
        <strain evidence="1">UP504</strain>
    </source>
</reference>
<keyword evidence="2" id="KW-1185">Reference proteome</keyword>